<dbReference type="STRING" id="584787.GCA_001247655_00795"/>
<feature type="transmembrane region" description="Helical" evidence="5">
    <location>
        <begin position="183"/>
        <end position="204"/>
    </location>
</feature>
<dbReference type="AlphaFoldDB" id="A0A3N1NSR7"/>
<dbReference type="InterPro" id="IPR001902">
    <property type="entry name" value="SLC26A/SulP_fam"/>
</dbReference>
<feature type="domain" description="SLC26A/SulP transporter" evidence="6">
    <location>
        <begin position="11"/>
        <end position="370"/>
    </location>
</feature>
<feature type="transmembrane region" description="Helical" evidence="5">
    <location>
        <begin position="245"/>
        <end position="264"/>
    </location>
</feature>
<dbReference type="GO" id="GO:0016020">
    <property type="term" value="C:membrane"/>
    <property type="evidence" value="ECO:0007669"/>
    <property type="project" value="UniProtKB-SubCell"/>
</dbReference>
<dbReference type="RefSeq" id="WP_123422601.1">
    <property type="nucleotide sequence ID" value="NZ_RJUL01000012.1"/>
</dbReference>
<evidence type="ECO:0000256" key="3">
    <source>
        <dbReference type="ARBA" id="ARBA00022989"/>
    </source>
</evidence>
<feature type="transmembrane region" description="Helical" evidence="5">
    <location>
        <begin position="39"/>
        <end position="56"/>
    </location>
</feature>
<organism evidence="7 8">
    <name type="scientific">Gallaecimonas pentaromativorans</name>
    <dbReference type="NCBI Taxonomy" id="584787"/>
    <lineage>
        <taxon>Bacteria</taxon>
        <taxon>Pseudomonadati</taxon>
        <taxon>Pseudomonadota</taxon>
        <taxon>Gammaproteobacteria</taxon>
        <taxon>Enterobacterales</taxon>
        <taxon>Gallaecimonadaceae</taxon>
        <taxon>Gallaecimonas</taxon>
    </lineage>
</organism>
<keyword evidence="4 5" id="KW-0472">Membrane</keyword>
<evidence type="ECO:0000256" key="2">
    <source>
        <dbReference type="ARBA" id="ARBA00022692"/>
    </source>
</evidence>
<accession>A0A3N1NSR7</accession>
<protein>
    <submittedName>
        <fullName evidence="7">MFS superfamily sulfate permease-like transporter</fullName>
    </submittedName>
</protein>
<evidence type="ECO:0000256" key="4">
    <source>
        <dbReference type="ARBA" id="ARBA00023136"/>
    </source>
</evidence>
<gene>
    <name evidence="7" type="ORF">EDC28_112116</name>
</gene>
<feature type="transmembrane region" description="Helical" evidence="5">
    <location>
        <begin position="84"/>
        <end position="104"/>
    </location>
</feature>
<keyword evidence="3 5" id="KW-1133">Transmembrane helix</keyword>
<feature type="transmembrane region" description="Helical" evidence="5">
    <location>
        <begin position="12"/>
        <end position="33"/>
    </location>
</feature>
<evidence type="ECO:0000256" key="1">
    <source>
        <dbReference type="ARBA" id="ARBA00004141"/>
    </source>
</evidence>
<reference evidence="7 8" key="1">
    <citation type="submission" date="2018-11" db="EMBL/GenBank/DDBJ databases">
        <title>Genomic Encyclopedia of Type Strains, Phase IV (KMG-IV): sequencing the most valuable type-strain genomes for metagenomic binning, comparative biology and taxonomic classification.</title>
        <authorList>
            <person name="Goeker M."/>
        </authorList>
    </citation>
    <scope>NUCLEOTIDE SEQUENCE [LARGE SCALE GENOMIC DNA]</scope>
    <source>
        <strain evidence="7 8">DSM 21945</strain>
    </source>
</reference>
<dbReference type="Proteomes" id="UP000268033">
    <property type="component" value="Unassembled WGS sequence"/>
</dbReference>
<sequence length="500" mass="53067">MLKDLSFKEIRSDLPASIIVFFVALPLCLGIALASGAPLLSGVIAGIIGGVVVGMASGSRLGVSGPAAGLAVIVFDAIDTLGGWEVFLCAVVLAGVFQLLLGYLKAGFVAYFFPSAVITGMLTGIGLLIILKQLPYLFGLDADAVSLNGDLFASLSPAATAIAFGSLALLYVWDKYLSPAHKLFRLIQGPIAVVLLGIGCALLLDLQGAPLGEGQLVSLPVMEGIGSFAEQLAFPDFSQMLSLEVLSVALVMAVVASIETLLSVEATDKMDPNKQTTPTNRELKAQGLGNIVSGLVGGLPVTQVIVRSSANVAFGAKTKLSAILHGLFLLVAVLALSQMLNLIPLASLAAVLMVVGFKLAKPAVFKTMFKNGMEQFLPFITTIAGMLATDLLTGVMTGLAVSIFFTLKHSYRNSYHFKETVSRRDDRESHHIVLAEEVSFFNKPSILKKLNEIPKGSHLVLDFSNTKSVAHDVVELVKDYMAQARHRNIEVETIHFDRAS</sequence>
<dbReference type="EMBL" id="RJUL01000012">
    <property type="protein sequence ID" value="ROQ19193.1"/>
    <property type="molecule type" value="Genomic_DNA"/>
</dbReference>
<evidence type="ECO:0000313" key="7">
    <source>
        <dbReference type="EMBL" id="ROQ19193.1"/>
    </source>
</evidence>
<feature type="transmembrane region" description="Helical" evidence="5">
    <location>
        <begin position="327"/>
        <end position="356"/>
    </location>
</feature>
<dbReference type="GO" id="GO:0055085">
    <property type="term" value="P:transmembrane transport"/>
    <property type="evidence" value="ECO:0007669"/>
    <property type="project" value="InterPro"/>
</dbReference>
<name>A0A3N1NSR7_9GAMM</name>
<feature type="transmembrane region" description="Helical" evidence="5">
    <location>
        <begin position="376"/>
        <end position="407"/>
    </location>
</feature>
<evidence type="ECO:0000256" key="5">
    <source>
        <dbReference type="SAM" id="Phobius"/>
    </source>
</evidence>
<keyword evidence="2 5" id="KW-0812">Transmembrane</keyword>
<dbReference type="InterPro" id="IPR011547">
    <property type="entry name" value="SLC26A/SulP_dom"/>
</dbReference>
<feature type="transmembrane region" description="Helical" evidence="5">
    <location>
        <begin position="151"/>
        <end position="171"/>
    </location>
</feature>
<dbReference type="PANTHER" id="PTHR11814">
    <property type="entry name" value="SULFATE TRANSPORTER"/>
    <property type="match status" value="1"/>
</dbReference>
<keyword evidence="8" id="KW-1185">Reference proteome</keyword>
<evidence type="ECO:0000259" key="6">
    <source>
        <dbReference type="Pfam" id="PF00916"/>
    </source>
</evidence>
<comment type="subcellular location">
    <subcellularLocation>
        <location evidence="1">Membrane</location>
        <topology evidence="1">Multi-pass membrane protein</topology>
    </subcellularLocation>
</comment>
<comment type="caution">
    <text evidence="7">The sequence shown here is derived from an EMBL/GenBank/DDBJ whole genome shotgun (WGS) entry which is preliminary data.</text>
</comment>
<proteinExistence type="predicted"/>
<evidence type="ECO:0000313" key="8">
    <source>
        <dbReference type="Proteomes" id="UP000268033"/>
    </source>
</evidence>
<dbReference type="Pfam" id="PF00916">
    <property type="entry name" value="Sulfate_transp"/>
    <property type="match status" value="1"/>
</dbReference>
<feature type="transmembrane region" description="Helical" evidence="5">
    <location>
        <begin position="111"/>
        <end position="131"/>
    </location>
</feature>